<keyword evidence="4 8" id="KW-0812">Transmembrane</keyword>
<comment type="similarity">
    <text evidence="2">Belongs to the CRT-like transporter family.</text>
</comment>
<protein>
    <submittedName>
        <fullName evidence="10">Uncharacterized protein</fullName>
    </submittedName>
</protein>
<evidence type="ECO:0000256" key="3">
    <source>
        <dbReference type="ARBA" id="ARBA00022448"/>
    </source>
</evidence>
<keyword evidence="5 8" id="KW-1133">Transmembrane helix</keyword>
<gene>
    <name evidence="9" type="ORF">RMAR00112_LOCUS25268</name>
    <name evidence="10" type="ORF">RMAR00112_LOCUS25272</name>
</gene>
<evidence type="ECO:0000313" key="10">
    <source>
        <dbReference type="EMBL" id="CAE0057223.1"/>
    </source>
</evidence>
<accession>A0A7S3EK92</accession>
<evidence type="ECO:0000256" key="4">
    <source>
        <dbReference type="ARBA" id="ARBA00022692"/>
    </source>
</evidence>
<keyword evidence="3" id="KW-0813">Transport</keyword>
<feature type="transmembrane region" description="Helical" evidence="8">
    <location>
        <begin position="137"/>
        <end position="157"/>
    </location>
</feature>
<name>A0A7S3EK92_9RHOD</name>
<dbReference type="EMBL" id="HBHW01032783">
    <property type="protein sequence ID" value="CAE0057223.1"/>
    <property type="molecule type" value="Transcribed_RNA"/>
</dbReference>
<feature type="transmembrane region" description="Helical" evidence="8">
    <location>
        <begin position="263"/>
        <end position="280"/>
    </location>
</feature>
<organism evidence="10">
    <name type="scientific">Rhodosorus marinus</name>
    <dbReference type="NCBI Taxonomy" id="101924"/>
    <lineage>
        <taxon>Eukaryota</taxon>
        <taxon>Rhodophyta</taxon>
        <taxon>Stylonematophyceae</taxon>
        <taxon>Stylonematales</taxon>
        <taxon>Stylonemataceae</taxon>
        <taxon>Rhodosorus</taxon>
    </lineage>
</organism>
<proteinExistence type="inferred from homology"/>
<evidence type="ECO:0000256" key="6">
    <source>
        <dbReference type="ARBA" id="ARBA00023136"/>
    </source>
</evidence>
<feature type="transmembrane region" description="Helical" evidence="8">
    <location>
        <begin position="224"/>
        <end position="242"/>
    </location>
</feature>
<keyword evidence="6 8" id="KW-0472">Membrane</keyword>
<dbReference type="AlphaFoldDB" id="A0A7S3EK92"/>
<dbReference type="PANTHER" id="PTHR31326:SF1">
    <property type="entry name" value="PROTEIN CLT2, CHLOROPLASTIC"/>
    <property type="match status" value="1"/>
</dbReference>
<dbReference type="EMBL" id="HBHW01032778">
    <property type="protein sequence ID" value="CAE0057219.1"/>
    <property type="molecule type" value="Transcribed_RNA"/>
</dbReference>
<dbReference type="GO" id="GO:0016020">
    <property type="term" value="C:membrane"/>
    <property type="evidence" value="ECO:0007669"/>
    <property type="project" value="UniProtKB-SubCell"/>
</dbReference>
<evidence type="ECO:0000313" key="9">
    <source>
        <dbReference type="EMBL" id="CAE0057219.1"/>
    </source>
</evidence>
<feature type="transmembrane region" description="Helical" evidence="8">
    <location>
        <begin position="59"/>
        <end position="77"/>
    </location>
</feature>
<reference evidence="10" key="1">
    <citation type="submission" date="2021-01" db="EMBL/GenBank/DDBJ databases">
        <authorList>
            <person name="Corre E."/>
            <person name="Pelletier E."/>
            <person name="Niang G."/>
            <person name="Scheremetjew M."/>
            <person name="Finn R."/>
            <person name="Kale V."/>
            <person name="Holt S."/>
            <person name="Cochrane G."/>
            <person name="Meng A."/>
            <person name="Brown T."/>
            <person name="Cohen L."/>
        </authorList>
    </citation>
    <scope>NUCLEOTIDE SEQUENCE</scope>
    <source>
        <strain evidence="10">CCMP 769</strain>
    </source>
</reference>
<dbReference type="PANTHER" id="PTHR31326">
    <property type="entry name" value="PROTEIN CLT2, CHLOROPLASTIC"/>
    <property type="match status" value="1"/>
</dbReference>
<comment type="subcellular location">
    <subcellularLocation>
        <location evidence="1">Membrane</location>
        <topology evidence="1">Multi-pass membrane protein</topology>
    </subcellularLocation>
</comment>
<evidence type="ECO:0000256" key="2">
    <source>
        <dbReference type="ARBA" id="ARBA00006690"/>
    </source>
</evidence>
<evidence type="ECO:0000256" key="8">
    <source>
        <dbReference type="SAM" id="Phobius"/>
    </source>
</evidence>
<dbReference type="InterPro" id="IPR013936">
    <property type="entry name" value="CRT-like"/>
</dbReference>
<feature type="transmembrane region" description="Helical" evidence="8">
    <location>
        <begin position="187"/>
        <end position="204"/>
    </location>
</feature>
<feature type="transmembrane region" description="Helical" evidence="8">
    <location>
        <begin position="83"/>
        <end position="106"/>
    </location>
</feature>
<dbReference type="Pfam" id="PF08627">
    <property type="entry name" value="CRT-like"/>
    <property type="match status" value="1"/>
</dbReference>
<evidence type="ECO:0000256" key="1">
    <source>
        <dbReference type="ARBA" id="ARBA00004141"/>
    </source>
</evidence>
<evidence type="ECO:0000256" key="5">
    <source>
        <dbReference type="ARBA" id="ARBA00022989"/>
    </source>
</evidence>
<feature type="region of interest" description="Disordered" evidence="7">
    <location>
        <begin position="471"/>
        <end position="542"/>
    </location>
</feature>
<sequence length="542" mass="59125">MLGVVLIFFFDMRKDEGLSPSWRKGSGARNLSTGSLAEYVQAEGHSEYGYTLSARDVRVLLYTSLFLSSSVGCYIYFKKTTNVMPNVLFPVMQTTVFSFLLMFLLLSKMSFGKLVRLNRSSEGEINHQTYSYRSRTALVGLLDALAFCLAIVGGIYTKGTSQVLLQQAGLPLIALATGSWGKKRLEFLQIVGSLVIVIGMYAVITQAGVVGSTDTYTSPWNPVLFNSLFVLSTVPATIANTLRQQILSEECNVDMMSWYAWKSFAQLLFGFLLVPMNMWTKSVSLPNGVIHRSLEAPNCGGLYRAFGALACRIYEASVQPTQYLHYLPPCADCTDSGESLPLFIVFSLLQSFAALMLFCEAPAGVPYLTSVVRIPLVVGCFSLVAGEGLSGAEIPGFMLVMLGVLLFRAEFTPDSARFAAGFKYVSAPFLGPGVNEAFACQIERNEAEQSLPVRSPAPTVDSKKQFFSCNSAQETGKPKPSREGTPLRNVQVPRRYGSCESGEDRGLSYSPSPLSRITPFTAPVSSRCLESEVGEGTVEDPE</sequence>
<evidence type="ECO:0000256" key="7">
    <source>
        <dbReference type="SAM" id="MobiDB-lite"/>
    </source>
</evidence>